<dbReference type="Proteomes" id="UP000265520">
    <property type="component" value="Unassembled WGS sequence"/>
</dbReference>
<accession>A0A392UGL7</accession>
<evidence type="ECO:0000313" key="1">
    <source>
        <dbReference type="EMBL" id="MCI71576.1"/>
    </source>
</evidence>
<organism evidence="1 2">
    <name type="scientific">Trifolium medium</name>
    <dbReference type="NCBI Taxonomy" id="97028"/>
    <lineage>
        <taxon>Eukaryota</taxon>
        <taxon>Viridiplantae</taxon>
        <taxon>Streptophyta</taxon>
        <taxon>Embryophyta</taxon>
        <taxon>Tracheophyta</taxon>
        <taxon>Spermatophyta</taxon>
        <taxon>Magnoliopsida</taxon>
        <taxon>eudicotyledons</taxon>
        <taxon>Gunneridae</taxon>
        <taxon>Pentapetalae</taxon>
        <taxon>rosids</taxon>
        <taxon>fabids</taxon>
        <taxon>Fabales</taxon>
        <taxon>Fabaceae</taxon>
        <taxon>Papilionoideae</taxon>
        <taxon>50 kb inversion clade</taxon>
        <taxon>NPAAA clade</taxon>
        <taxon>Hologalegina</taxon>
        <taxon>IRL clade</taxon>
        <taxon>Trifolieae</taxon>
        <taxon>Trifolium</taxon>
    </lineage>
</organism>
<name>A0A392UGL7_9FABA</name>
<proteinExistence type="predicted"/>
<dbReference type="EMBL" id="LXQA010799081">
    <property type="protein sequence ID" value="MCI71576.1"/>
    <property type="molecule type" value="Genomic_DNA"/>
</dbReference>
<feature type="non-terminal residue" evidence="1">
    <location>
        <position position="1"/>
    </location>
</feature>
<dbReference type="AlphaFoldDB" id="A0A392UGL7"/>
<protein>
    <submittedName>
        <fullName evidence="1">Uncharacterized protein</fullName>
    </submittedName>
</protein>
<keyword evidence="2" id="KW-1185">Reference proteome</keyword>
<evidence type="ECO:0000313" key="2">
    <source>
        <dbReference type="Proteomes" id="UP000265520"/>
    </source>
</evidence>
<comment type="caution">
    <text evidence="1">The sequence shown here is derived from an EMBL/GenBank/DDBJ whole genome shotgun (WGS) entry which is preliminary data.</text>
</comment>
<sequence>SESTFMVVKVIVGGGQIGDHIKLDGAVVVDGRSGG</sequence>
<reference evidence="1 2" key="1">
    <citation type="journal article" date="2018" name="Front. Plant Sci.">
        <title>Red Clover (Trifolium pratense) and Zigzag Clover (T. medium) - A Picture of Genomic Similarities and Differences.</title>
        <authorList>
            <person name="Dluhosova J."/>
            <person name="Istvanek J."/>
            <person name="Nedelnik J."/>
            <person name="Repkova J."/>
        </authorList>
    </citation>
    <scope>NUCLEOTIDE SEQUENCE [LARGE SCALE GENOMIC DNA]</scope>
    <source>
        <strain evidence="2">cv. 10/8</strain>
        <tissue evidence="1">Leaf</tissue>
    </source>
</reference>